<dbReference type="InterPro" id="IPR017871">
    <property type="entry name" value="ABC_transporter-like_CS"/>
</dbReference>
<feature type="domain" description="ABC transporter" evidence="5">
    <location>
        <begin position="8"/>
        <end position="235"/>
    </location>
</feature>
<protein>
    <recommendedName>
        <fullName evidence="5">ABC transporter domain-containing protein</fullName>
    </recommendedName>
</protein>
<organism evidence="6 7">
    <name type="scientific">Anaerobacillus alkalilacustris</name>
    <dbReference type="NCBI Taxonomy" id="393763"/>
    <lineage>
        <taxon>Bacteria</taxon>
        <taxon>Bacillati</taxon>
        <taxon>Bacillota</taxon>
        <taxon>Bacilli</taxon>
        <taxon>Bacillales</taxon>
        <taxon>Bacillaceae</taxon>
        <taxon>Anaerobacillus</taxon>
    </lineage>
</organism>
<dbReference type="InterPro" id="IPR027417">
    <property type="entry name" value="P-loop_NTPase"/>
</dbReference>
<dbReference type="PANTHER" id="PTHR43335:SF4">
    <property type="entry name" value="ABC TRANSPORTER, ATP-BINDING PROTEIN"/>
    <property type="match status" value="1"/>
</dbReference>
<keyword evidence="7" id="KW-1185">Reference proteome</keyword>
<dbReference type="PROSITE" id="PS50893">
    <property type="entry name" value="ABC_TRANSPORTER_2"/>
    <property type="match status" value="1"/>
</dbReference>
<dbReference type="PROSITE" id="PS00211">
    <property type="entry name" value="ABC_TRANSPORTER_1"/>
    <property type="match status" value="1"/>
</dbReference>
<keyword evidence="4" id="KW-0067">ATP-binding</keyword>
<dbReference type="Proteomes" id="UP000179524">
    <property type="component" value="Unassembled WGS sequence"/>
</dbReference>
<evidence type="ECO:0000256" key="4">
    <source>
        <dbReference type="ARBA" id="ARBA00022840"/>
    </source>
</evidence>
<comment type="caution">
    <text evidence="6">The sequence shown here is derived from an EMBL/GenBank/DDBJ whole genome shotgun (WGS) entry which is preliminary data.</text>
</comment>
<dbReference type="Gene3D" id="3.40.50.300">
    <property type="entry name" value="P-loop containing nucleotide triphosphate hydrolases"/>
    <property type="match status" value="1"/>
</dbReference>
<evidence type="ECO:0000313" key="7">
    <source>
        <dbReference type="Proteomes" id="UP000179524"/>
    </source>
</evidence>
<dbReference type="SMART" id="SM00382">
    <property type="entry name" value="AAA"/>
    <property type="match status" value="1"/>
</dbReference>
<evidence type="ECO:0000256" key="1">
    <source>
        <dbReference type="ARBA" id="ARBA00005417"/>
    </source>
</evidence>
<dbReference type="SUPFAM" id="SSF52540">
    <property type="entry name" value="P-loop containing nucleoside triphosphate hydrolases"/>
    <property type="match status" value="1"/>
</dbReference>
<evidence type="ECO:0000313" key="6">
    <source>
        <dbReference type="EMBL" id="OIJ17613.1"/>
    </source>
</evidence>
<accession>A0A1S2LZF9</accession>
<keyword evidence="2" id="KW-0813">Transport</keyword>
<keyword evidence="3" id="KW-0547">Nucleotide-binding</keyword>
<dbReference type="PANTHER" id="PTHR43335">
    <property type="entry name" value="ABC TRANSPORTER, ATP-BINDING PROTEIN"/>
    <property type="match status" value="1"/>
</dbReference>
<evidence type="ECO:0000259" key="5">
    <source>
        <dbReference type="PROSITE" id="PS50893"/>
    </source>
</evidence>
<dbReference type="InterPro" id="IPR003439">
    <property type="entry name" value="ABC_transporter-like_ATP-bd"/>
</dbReference>
<reference evidence="6 7" key="1">
    <citation type="submission" date="2016-10" db="EMBL/GenBank/DDBJ databases">
        <title>Draft genome sequences of four alkaliphilic bacteria belonging to the Anaerobacillus genus.</title>
        <authorList>
            <person name="Bassil N.M."/>
            <person name="Lloyd J.R."/>
        </authorList>
    </citation>
    <scope>NUCLEOTIDE SEQUENCE [LARGE SCALE GENOMIC DNA]</scope>
    <source>
        <strain evidence="6 7">DSM 18345</strain>
    </source>
</reference>
<dbReference type="EMBL" id="MLQR01000001">
    <property type="protein sequence ID" value="OIJ17613.1"/>
    <property type="molecule type" value="Genomic_DNA"/>
</dbReference>
<proteinExistence type="inferred from homology"/>
<sequence>MMRSKATLDVNNLSKNIGKITIVKDISFQLQKGEIKGLLGPNGSGKTTILKMLVGLLKPTTGSITIDGKEIQKDFESAIRKVGAIIENPELYDYLSGYDHLQIFYRMSPGVCENRIEEVIEVLGMDHYIDDKVKTYSLGMLQRLGLAQAMLHRPAILLLDEPTNGLDPSGIQDLRKHLKMLANDGTAIIISSHLLAELEMICDSVLILDNGRMVSDGNLEELRRNTTKESLYQFHVLESYKLKEVLALLPQYDQVVDIVSDGFSIHVSEREAATINRFLVENQISVVGIEKNKTTLEEAFLSRLNQAKRGQ</sequence>
<dbReference type="Pfam" id="PF00005">
    <property type="entry name" value="ABC_tran"/>
    <property type="match status" value="1"/>
</dbReference>
<dbReference type="AlphaFoldDB" id="A0A1S2LZF9"/>
<dbReference type="InterPro" id="IPR003593">
    <property type="entry name" value="AAA+_ATPase"/>
</dbReference>
<dbReference type="GO" id="GO:0016887">
    <property type="term" value="F:ATP hydrolysis activity"/>
    <property type="evidence" value="ECO:0007669"/>
    <property type="project" value="InterPro"/>
</dbReference>
<name>A0A1S2LZF9_9BACI</name>
<comment type="similarity">
    <text evidence="1">Belongs to the ABC transporter superfamily.</text>
</comment>
<evidence type="ECO:0000256" key="2">
    <source>
        <dbReference type="ARBA" id="ARBA00022448"/>
    </source>
</evidence>
<gene>
    <name evidence="6" type="ORF">BKP37_03765</name>
</gene>
<evidence type="ECO:0000256" key="3">
    <source>
        <dbReference type="ARBA" id="ARBA00022741"/>
    </source>
</evidence>
<dbReference type="GO" id="GO:0005524">
    <property type="term" value="F:ATP binding"/>
    <property type="evidence" value="ECO:0007669"/>
    <property type="project" value="UniProtKB-KW"/>
</dbReference>